<name>A1ZXL1_MICM2</name>
<evidence type="ECO:0000313" key="2">
    <source>
        <dbReference type="Proteomes" id="UP000004095"/>
    </source>
</evidence>
<dbReference type="AlphaFoldDB" id="A1ZXL1"/>
<organism evidence="1 2">
    <name type="scientific">Microscilla marina ATCC 23134</name>
    <dbReference type="NCBI Taxonomy" id="313606"/>
    <lineage>
        <taxon>Bacteria</taxon>
        <taxon>Pseudomonadati</taxon>
        <taxon>Bacteroidota</taxon>
        <taxon>Cytophagia</taxon>
        <taxon>Cytophagales</taxon>
        <taxon>Microscillaceae</taxon>
        <taxon>Microscilla</taxon>
    </lineage>
</organism>
<protein>
    <submittedName>
        <fullName evidence="1">Uncharacterized protein</fullName>
    </submittedName>
</protein>
<comment type="caution">
    <text evidence="1">The sequence shown here is derived from an EMBL/GenBank/DDBJ whole genome shotgun (WGS) entry which is preliminary data.</text>
</comment>
<accession>A1ZXL1</accession>
<proteinExistence type="predicted"/>
<keyword evidence="2" id="KW-1185">Reference proteome</keyword>
<evidence type="ECO:0000313" key="1">
    <source>
        <dbReference type="EMBL" id="EAY24886.1"/>
    </source>
</evidence>
<dbReference type="EMBL" id="AAWS01000059">
    <property type="protein sequence ID" value="EAY24886.1"/>
    <property type="molecule type" value="Genomic_DNA"/>
</dbReference>
<dbReference type="Proteomes" id="UP000004095">
    <property type="component" value="Unassembled WGS sequence"/>
</dbReference>
<reference evidence="1 2" key="1">
    <citation type="submission" date="2007-01" db="EMBL/GenBank/DDBJ databases">
        <authorList>
            <person name="Haygood M."/>
            <person name="Podell S."/>
            <person name="Anderson C."/>
            <person name="Hopkinson B."/>
            <person name="Roe K."/>
            <person name="Barbeau K."/>
            <person name="Gaasterland T."/>
            <person name="Ferriera S."/>
            <person name="Johnson J."/>
            <person name="Kravitz S."/>
            <person name="Beeson K."/>
            <person name="Sutton G."/>
            <person name="Rogers Y.-H."/>
            <person name="Friedman R."/>
            <person name="Frazier M."/>
            <person name="Venter J.C."/>
        </authorList>
    </citation>
    <scope>NUCLEOTIDE SEQUENCE [LARGE SCALE GENOMIC DNA]</scope>
    <source>
        <strain evidence="1 2">ATCC 23134</strain>
    </source>
</reference>
<gene>
    <name evidence="1" type="ORF">M23134_05861</name>
</gene>
<sequence>MRGTLSEKYISAEAKNPTNQKWKVGLALGYKKFLFCRKPNVYFI</sequence>